<keyword evidence="1" id="KW-0677">Repeat</keyword>
<comment type="caution">
    <text evidence="4">The sequence shown here is derived from an EMBL/GenBank/DDBJ whole genome shotgun (WGS) entry which is preliminary data.</text>
</comment>
<sequence>MACDGEWLSEQLKGLTVKFEEADKDKNGSLTMQEVFDILQAAGYKGTQTDLNRIFFDMDQNKDSKVTKDEFVKCFDKLPKPNRREMVLWAAFKKMDKDGSGTLSKTELMDQAVFKNVGMSDEEISNLKDFVSEDSDGQVKRQYKTRTDVC</sequence>
<dbReference type="GO" id="GO:0005509">
    <property type="term" value="F:calcium ion binding"/>
    <property type="evidence" value="ECO:0007669"/>
    <property type="project" value="InterPro"/>
</dbReference>
<dbReference type="PANTHER" id="PTHR23048">
    <property type="entry name" value="MYOSIN LIGHT CHAIN 1, 3"/>
    <property type="match status" value="1"/>
</dbReference>
<reference evidence="4 5" key="1">
    <citation type="journal article" date="2021" name="Elife">
        <title>Chloroplast acquisition without the gene transfer in kleptoplastic sea slugs, Plakobranchus ocellatus.</title>
        <authorList>
            <person name="Maeda T."/>
            <person name="Takahashi S."/>
            <person name="Yoshida T."/>
            <person name="Shimamura S."/>
            <person name="Takaki Y."/>
            <person name="Nagai Y."/>
            <person name="Toyoda A."/>
            <person name="Suzuki Y."/>
            <person name="Arimoto A."/>
            <person name="Ishii H."/>
            <person name="Satoh N."/>
            <person name="Nishiyama T."/>
            <person name="Hasebe M."/>
            <person name="Maruyama T."/>
            <person name="Minagawa J."/>
            <person name="Obokata J."/>
            <person name="Shigenobu S."/>
        </authorList>
    </citation>
    <scope>NUCLEOTIDE SEQUENCE [LARGE SCALE GENOMIC DNA]</scope>
</reference>
<protein>
    <submittedName>
        <fullName evidence="4">Calmodulin-like protein</fullName>
    </submittedName>
</protein>
<dbReference type="Pfam" id="PF13499">
    <property type="entry name" value="EF-hand_7"/>
    <property type="match status" value="1"/>
</dbReference>
<dbReference type="SMART" id="SM00054">
    <property type="entry name" value="EFh"/>
    <property type="match status" value="3"/>
</dbReference>
<dbReference type="AlphaFoldDB" id="A0AAV4F7C1"/>
<dbReference type="Proteomes" id="UP000762676">
    <property type="component" value="Unassembled WGS sequence"/>
</dbReference>
<dbReference type="Pfam" id="PF13202">
    <property type="entry name" value="EF-hand_5"/>
    <property type="match status" value="1"/>
</dbReference>
<proteinExistence type="predicted"/>
<evidence type="ECO:0000256" key="2">
    <source>
        <dbReference type="ARBA" id="ARBA00022837"/>
    </source>
</evidence>
<keyword evidence="5" id="KW-1185">Reference proteome</keyword>
<dbReference type="InterPro" id="IPR011992">
    <property type="entry name" value="EF-hand-dom_pair"/>
</dbReference>
<evidence type="ECO:0000256" key="1">
    <source>
        <dbReference type="ARBA" id="ARBA00022737"/>
    </source>
</evidence>
<evidence type="ECO:0000313" key="5">
    <source>
        <dbReference type="Proteomes" id="UP000762676"/>
    </source>
</evidence>
<evidence type="ECO:0000313" key="4">
    <source>
        <dbReference type="EMBL" id="GFR69253.1"/>
    </source>
</evidence>
<feature type="domain" description="EF-hand" evidence="3">
    <location>
        <begin position="10"/>
        <end position="45"/>
    </location>
</feature>
<dbReference type="InterPro" id="IPR050230">
    <property type="entry name" value="CALM/Myosin/TropC-like"/>
</dbReference>
<feature type="domain" description="EF-hand" evidence="3">
    <location>
        <begin position="46"/>
        <end position="81"/>
    </location>
</feature>
<dbReference type="InterPro" id="IPR018247">
    <property type="entry name" value="EF_Hand_1_Ca_BS"/>
</dbReference>
<dbReference type="CDD" id="cd00051">
    <property type="entry name" value="EFh"/>
    <property type="match status" value="1"/>
</dbReference>
<dbReference type="PANTHER" id="PTHR23048:SF0">
    <property type="entry name" value="CALMODULIN LIKE 3"/>
    <property type="match status" value="1"/>
</dbReference>
<dbReference type="Gene3D" id="1.10.238.10">
    <property type="entry name" value="EF-hand"/>
    <property type="match status" value="1"/>
</dbReference>
<dbReference type="GO" id="GO:0016460">
    <property type="term" value="C:myosin II complex"/>
    <property type="evidence" value="ECO:0007669"/>
    <property type="project" value="TreeGrafter"/>
</dbReference>
<evidence type="ECO:0000259" key="3">
    <source>
        <dbReference type="PROSITE" id="PS50222"/>
    </source>
</evidence>
<keyword evidence="2" id="KW-0106">Calcium</keyword>
<dbReference type="FunFam" id="1.10.238.10:FF:000178">
    <property type="entry name" value="Calmodulin-2 A"/>
    <property type="match status" value="1"/>
</dbReference>
<dbReference type="SUPFAM" id="SSF47473">
    <property type="entry name" value="EF-hand"/>
    <property type="match status" value="1"/>
</dbReference>
<dbReference type="PROSITE" id="PS00018">
    <property type="entry name" value="EF_HAND_1"/>
    <property type="match status" value="2"/>
</dbReference>
<dbReference type="PROSITE" id="PS50222">
    <property type="entry name" value="EF_HAND_2"/>
    <property type="match status" value="3"/>
</dbReference>
<feature type="domain" description="EF-hand" evidence="3">
    <location>
        <begin position="83"/>
        <end position="118"/>
    </location>
</feature>
<gene>
    <name evidence="4" type="ORF">ElyMa_005625900</name>
</gene>
<organism evidence="4 5">
    <name type="scientific">Elysia marginata</name>
    <dbReference type="NCBI Taxonomy" id="1093978"/>
    <lineage>
        <taxon>Eukaryota</taxon>
        <taxon>Metazoa</taxon>
        <taxon>Spiralia</taxon>
        <taxon>Lophotrochozoa</taxon>
        <taxon>Mollusca</taxon>
        <taxon>Gastropoda</taxon>
        <taxon>Heterobranchia</taxon>
        <taxon>Euthyneura</taxon>
        <taxon>Panpulmonata</taxon>
        <taxon>Sacoglossa</taxon>
        <taxon>Placobranchoidea</taxon>
        <taxon>Plakobranchidae</taxon>
        <taxon>Elysia</taxon>
    </lineage>
</organism>
<dbReference type="InterPro" id="IPR002048">
    <property type="entry name" value="EF_hand_dom"/>
</dbReference>
<name>A0AAV4F7C1_9GAST</name>
<dbReference type="EMBL" id="BMAT01011262">
    <property type="protein sequence ID" value="GFR69253.1"/>
    <property type="molecule type" value="Genomic_DNA"/>
</dbReference>
<accession>A0AAV4F7C1</accession>